<sequence length="51" mass="5711">MRTLQRAGLHATGTHVVRVREARPAHVDSVARRGGNRASNHRGNEYFPSNF</sequence>
<gene>
    <name evidence="2" type="primary">P0014G10.29</name>
</gene>
<name>Q6EQ01_ORYSJ</name>
<feature type="region of interest" description="Disordered" evidence="1">
    <location>
        <begin position="26"/>
        <end position="51"/>
    </location>
</feature>
<dbReference type="EMBL" id="AP005784">
    <property type="protein sequence ID" value="BAD29269.1"/>
    <property type="molecule type" value="Genomic_DNA"/>
</dbReference>
<accession>Q6EQ01</accession>
<dbReference type="Proteomes" id="UP000000763">
    <property type="component" value="Chromosome 9"/>
</dbReference>
<evidence type="ECO:0000313" key="3">
    <source>
        <dbReference type="Proteomes" id="UP000000763"/>
    </source>
</evidence>
<dbReference type="AlphaFoldDB" id="Q6EQ01"/>
<protein>
    <submittedName>
        <fullName evidence="2">Uncharacterized protein</fullName>
    </submittedName>
</protein>
<proteinExistence type="predicted"/>
<organism evidence="2 3">
    <name type="scientific">Oryza sativa subsp. japonica</name>
    <name type="common">Rice</name>
    <dbReference type="NCBI Taxonomy" id="39947"/>
    <lineage>
        <taxon>Eukaryota</taxon>
        <taxon>Viridiplantae</taxon>
        <taxon>Streptophyta</taxon>
        <taxon>Embryophyta</taxon>
        <taxon>Tracheophyta</taxon>
        <taxon>Spermatophyta</taxon>
        <taxon>Magnoliopsida</taxon>
        <taxon>Liliopsida</taxon>
        <taxon>Poales</taxon>
        <taxon>Poaceae</taxon>
        <taxon>BOP clade</taxon>
        <taxon>Oryzoideae</taxon>
        <taxon>Oryzeae</taxon>
        <taxon>Oryzinae</taxon>
        <taxon>Oryza</taxon>
        <taxon>Oryza sativa</taxon>
    </lineage>
</organism>
<reference evidence="3" key="2">
    <citation type="journal article" date="2008" name="Nucleic Acids Res.">
        <title>The rice annotation project database (RAP-DB): 2008 update.</title>
        <authorList>
            <consortium name="The rice annotation project (RAP)"/>
        </authorList>
    </citation>
    <scope>GENOME REANNOTATION</scope>
    <source>
        <strain evidence="3">cv. Nipponbare</strain>
    </source>
</reference>
<evidence type="ECO:0000313" key="2">
    <source>
        <dbReference type="EMBL" id="BAD29269.1"/>
    </source>
</evidence>
<evidence type="ECO:0000256" key="1">
    <source>
        <dbReference type="SAM" id="MobiDB-lite"/>
    </source>
</evidence>
<reference evidence="3" key="1">
    <citation type="journal article" date="2005" name="Nature">
        <title>The map-based sequence of the rice genome.</title>
        <authorList>
            <consortium name="International rice genome sequencing project (IRGSP)"/>
            <person name="Matsumoto T."/>
            <person name="Wu J."/>
            <person name="Kanamori H."/>
            <person name="Katayose Y."/>
            <person name="Fujisawa M."/>
            <person name="Namiki N."/>
            <person name="Mizuno H."/>
            <person name="Yamamoto K."/>
            <person name="Antonio B.A."/>
            <person name="Baba T."/>
            <person name="Sakata K."/>
            <person name="Nagamura Y."/>
            <person name="Aoki H."/>
            <person name="Arikawa K."/>
            <person name="Arita K."/>
            <person name="Bito T."/>
            <person name="Chiden Y."/>
            <person name="Fujitsuka N."/>
            <person name="Fukunaka R."/>
            <person name="Hamada M."/>
            <person name="Harada C."/>
            <person name="Hayashi A."/>
            <person name="Hijishita S."/>
            <person name="Honda M."/>
            <person name="Hosokawa S."/>
            <person name="Ichikawa Y."/>
            <person name="Idonuma A."/>
            <person name="Iijima M."/>
            <person name="Ikeda M."/>
            <person name="Ikeno M."/>
            <person name="Ito K."/>
            <person name="Ito S."/>
            <person name="Ito T."/>
            <person name="Ito Y."/>
            <person name="Ito Y."/>
            <person name="Iwabuchi A."/>
            <person name="Kamiya K."/>
            <person name="Karasawa W."/>
            <person name="Kurita K."/>
            <person name="Katagiri S."/>
            <person name="Kikuta A."/>
            <person name="Kobayashi H."/>
            <person name="Kobayashi N."/>
            <person name="Machita K."/>
            <person name="Maehara T."/>
            <person name="Masukawa M."/>
            <person name="Mizubayashi T."/>
            <person name="Mukai Y."/>
            <person name="Nagasaki H."/>
            <person name="Nagata Y."/>
            <person name="Naito S."/>
            <person name="Nakashima M."/>
            <person name="Nakama Y."/>
            <person name="Nakamichi Y."/>
            <person name="Nakamura M."/>
            <person name="Meguro A."/>
            <person name="Negishi M."/>
            <person name="Ohta I."/>
            <person name="Ohta T."/>
            <person name="Okamoto M."/>
            <person name="Ono N."/>
            <person name="Saji S."/>
            <person name="Sakaguchi M."/>
            <person name="Sakai K."/>
            <person name="Shibata M."/>
            <person name="Shimokawa T."/>
            <person name="Song J."/>
            <person name="Takazaki Y."/>
            <person name="Terasawa K."/>
            <person name="Tsugane M."/>
            <person name="Tsuji K."/>
            <person name="Ueda S."/>
            <person name="Waki K."/>
            <person name="Yamagata H."/>
            <person name="Yamamoto M."/>
            <person name="Yamamoto S."/>
            <person name="Yamane H."/>
            <person name="Yoshiki S."/>
            <person name="Yoshihara R."/>
            <person name="Yukawa K."/>
            <person name="Zhong H."/>
            <person name="Yano M."/>
            <person name="Yuan Q."/>
            <person name="Ouyang S."/>
            <person name="Liu J."/>
            <person name="Jones K.M."/>
            <person name="Gansberger K."/>
            <person name="Moffat K."/>
            <person name="Hill J."/>
            <person name="Bera J."/>
            <person name="Fadrosh D."/>
            <person name="Jin S."/>
            <person name="Johri S."/>
            <person name="Kim M."/>
            <person name="Overton L."/>
            <person name="Reardon M."/>
            <person name="Tsitrin T."/>
            <person name="Vuong H."/>
            <person name="Weaver B."/>
            <person name="Ciecko A."/>
            <person name="Tallon L."/>
            <person name="Jackson J."/>
            <person name="Pai G."/>
            <person name="Aken S.V."/>
            <person name="Utterback T."/>
            <person name="Reidmuller S."/>
            <person name="Feldblyum T."/>
            <person name="Hsiao J."/>
            <person name="Zismann V."/>
            <person name="Iobst S."/>
            <person name="de Vazeille A.R."/>
            <person name="Buell C.R."/>
            <person name="Ying K."/>
            <person name="Li Y."/>
            <person name="Lu T."/>
            <person name="Huang Y."/>
            <person name="Zhao Q."/>
            <person name="Feng Q."/>
            <person name="Zhang L."/>
            <person name="Zhu J."/>
            <person name="Weng Q."/>
            <person name="Mu J."/>
            <person name="Lu Y."/>
            <person name="Fan D."/>
            <person name="Liu Y."/>
            <person name="Guan J."/>
            <person name="Zhang Y."/>
            <person name="Yu S."/>
            <person name="Liu X."/>
            <person name="Zhang Y."/>
            <person name="Hong G."/>
            <person name="Han B."/>
            <person name="Choisne N."/>
            <person name="Demange N."/>
            <person name="Orjeda G."/>
            <person name="Samain S."/>
            <person name="Cattolico L."/>
            <person name="Pelletier E."/>
            <person name="Couloux A."/>
            <person name="Segurens B."/>
            <person name="Wincker P."/>
            <person name="D'Hont A."/>
            <person name="Scarpelli C."/>
            <person name="Weissenbach J."/>
            <person name="Salanoubat M."/>
            <person name="Quetier F."/>
            <person name="Yu Y."/>
            <person name="Kim H.R."/>
            <person name="Rambo T."/>
            <person name="Currie J."/>
            <person name="Collura K."/>
            <person name="Luo M."/>
            <person name="Yang T."/>
            <person name="Ammiraju J.S.S."/>
            <person name="Engler F."/>
            <person name="Soderlund C."/>
            <person name="Wing R.A."/>
            <person name="Palmer L.E."/>
            <person name="de la Bastide M."/>
            <person name="Spiegel L."/>
            <person name="Nascimento L."/>
            <person name="Zutavern T."/>
            <person name="O'Shaughnessy A."/>
            <person name="Dike S."/>
            <person name="Dedhia N."/>
            <person name="Preston R."/>
            <person name="Balija V."/>
            <person name="McCombie W.R."/>
            <person name="Chow T."/>
            <person name="Chen H."/>
            <person name="Chung M."/>
            <person name="Chen C."/>
            <person name="Shaw J."/>
            <person name="Wu H."/>
            <person name="Hsiao K."/>
            <person name="Chao Y."/>
            <person name="Chu M."/>
            <person name="Cheng C."/>
            <person name="Hour A."/>
            <person name="Lee P."/>
            <person name="Lin S."/>
            <person name="Lin Y."/>
            <person name="Liou J."/>
            <person name="Liu S."/>
            <person name="Hsing Y."/>
            <person name="Raghuvanshi S."/>
            <person name="Mohanty A."/>
            <person name="Bharti A.K."/>
            <person name="Gaur A."/>
            <person name="Gupta V."/>
            <person name="Kumar D."/>
            <person name="Ravi V."/>
            <person name="Vij S."/>
            <person name="Kapur A."/>
            <person name="Khurana P."/>
            <person name="Khurana P."/>
            <person name="Khurana J.P."/>
            <person name="Tyagi A.K."/>
            <person name="Gaikwad K."/>
            <person name="Singh A."/>
            <person name="Dalal V."/>
            <person name="Srivastava S."/>
            <person name="Dixit A."/>
            <person name="Pal A.K."/>
            <person name="Ghazi I.A."/>
            <person name="Yadav M."/>
            <person name="Pandit A."/>
            <person name="Bhargava A."/>
            <person name="Sureshbabu K."/>
            <person name="Batra K."/>
            <person name="Sharma T.R."/>
            <person name="Mohapatra T."/>
            <person name="Singh N.K."/>
            <person name="Messing J."/>
            <person name="Nelson A.B."/>
            <person name="Fuks G."/>
            <person name="Kavchok S."/>
            <person name="Keizer G."/>
            <person name="Linton E."/>
            <person name="Llaca V."/>
            <person name="Song R."/>
            <person name="Tanyolac B."/>
            <person name="Young S."/>
            <person name="Ho-Il K."/>
            <person name="Hahn J.H."/>
            <person name="Sangsakoo G."/>
            <person name="Vanavichit A."/>
            <person name="de Mattos Luiz.A.T."/>
            <person name="Zimmer P.D."/>
            <person name="Malone G."/>
            <person name="Dellagostin O."/>
            <person name="de Oliveira A.C."/>
            <person name="Bevan M."/>
            <person name="Bancroft I."/>
            <person name="Minx P."/>
            <person name="Cordum H."/>
            <person name="Wilson R."/>
            <person name="Cheng Z."/>
            <person name="Jin W."/>
            <person name="Jiang J."/>
            <person name="Leong S.A."/>
            <person name="Iwama H."/>
            <person name="Gojobori T."/>
            <person name="Itoh T."/>
            <person name="Niimura Y."/>
            <person name="Fujii Y."/>
            <person name="Habara T."/>
            <person name="Sakai H."/>
            <person name="Sato Y."/>
            <person name="Wilson G."/>
            <person name="Kumar K."/>
            <person name="McCouch S."/>
            <person name="Juretic N."/>
            <person name="Hoen D."/>
            <person name="Wright S."/>
            <person name="Bruskiewich R."/>
            <person name="Bureau T."/>
            <person name="Miyao A."/>
            <person name="Hirochika H."/>
            <person name="Nishikawa T."/>
            <person name="Kadowaki K."/>
            <person name="Sugiura M."/>
            <person name="Burr B."/>
            <person name="Sasaki T."/>
        </authorList>
    </citation>
    <scope>NUCLEOTIDE SEQUENCE [LARGE SCALE GENOMIC DNA]</scope>
    <source>
        <strain evidence="3">cv. Nipponbare</strain>
    </source>
</reference>